<dbReference type="Proteomes" id="UP000183832">
    <property type="component" value="Unassembled WGS sequence"/>
</dbReference>
<protein>
    <submittedName>
        <fullName evidence="1">CLUMA_CG003916, isoform A</fullName>
    </submittedName>
</protein>
<dbReference type="AlphaFoldDB" id="A0A1J1HRP8"/>
<organism evidence="1 2">
    <name type="scientific">Clunio marinus</name>
    <dbReference type="NCBI Taxonomy" id="568069"/>
    <lineage>
        <taxon>Eukaryota</taxon>
        <taxon>Metazoa</taxon>
        <taxon>Ecdysozoa</taxon>
        <taxon>Arthropoda</taxon>
        <taxon>Hexapoda</taxon>
        <taxon>Insecta</taxon>
        <taxon>Pterygota</taxon>
        <taxon>Neoptera</taxon>
        <taxon>Endopterygota</taxon>
        <taxon>Diptera</taxon>
        <taxon>Nematocera</taxon>
        <taxon>Chironomoidea</taxon>
        <taxon>Chironomidae</taxon>
        <taxon>Clunio</taxon>
    </lineage>
</organism>
<gene>
    <name evidence="1" type="ORF">CLUMA_CG003916</name>
</gene>
<accession>A0A1J1HRP8</accession>
<dbReference type="EMBL" id="CVRI01000017">
    <property type="protein sequence ID" value="CRK90202.1"/>
    <property type="molecule type" value="Genomic_DNA"/>
</dbReference>
<proteinExistence type="predicted"/>
<keyword evidence="2" id="KW-1185">Reference proteome</keyword>
<sequence>MCRCETLVSRIENWEMCFGISMTEVHITEEEFFTQMTELNNSNPMCKLIMWKFSFSFMNHCILHFLGLWDQNMIHTT</sequence>
<reference evidence="1 2" key="1">
    <citation type="submission" date="2015-04" db="EMBL/GenBank/DDBJ databases">
        <authorList>
            <person name="Syromyatnikov M.Y."/>
            <person name="Popov V.N."/>
        </authorList>
    </citation>
    <scope>NUCLEOTIDE SEQUENCE [LARGE SCALE GENOMIC DNA]</scope>
</reference>
<evidence type="ECO:0000313" key="1">
    <source>
        <dbReference type="EMBL" id="CRK90202.1"/>
    </source>
</evidence>
<evidence type="ECO:0000313" key="2">
    <source>
        <dbReference type="Proteomes" id="UP000183832"/>
    </source>
</evidence>
<name>A0A1J1HRP8_9DIPT</name>